<feature type="transmembrane region" description="Helical" evidence="1">
    <location>
        <begin position="234"/>
        <end position="255"/>
    </location>
</feature>
<evidence type="ECO:0000313" key="2">
    <source>
        <dbReference type="EMBL" id="KKW29327.1"/>
    </source>
</evidence>
<feature type="transmembrane region" description="Helical" evidence="1">
    <location>
        <begin position="132"/>
        <end position="154"/>
    </location>
</feature>
<evidence type="ECO:0000256" key="1">
    <source>
        <dbReference type="SAM" id="Phobius"/>
    </source>
</evidence>
<feature type="transmembrane region" description="Helical" evidence="1">
    <location>
        <begin position="267"/>
        <end position="290"/>
    </location>
</feature>
<feature type="transmembrane region" description="Helical" evidence="1">
    <location>
        <begin position="166"/>
        <end position="186"/>
    </location>
</feature>
<proteinExistence type="predicted"/>
<gene>
    <name evidence="2" type="ORF">UY72_C0049G0004</name>
</gene>
<comment type="caution">
    <text evidence="2">The sequence shown here is derived from an EMBL/GenBank/DDBJ whole genome shotgun (WGS) entry which is preliminary data.</text>
</comment>
<dbReference type="Proteomes" id="UP000034846">
    <property type="component" value="Unassembled WGS sequence"/>
</dbReference>
<reference evidence="2 3" key="1">
    <citation type="journal article" date="2015" name="Nature">
        <title>rRNA introns, odd ribosomes, and small enigmatic genomes across a large radiation of phyla.</title>
        <authorList>
            <person name="Brown C.T."/>
            <person name="Hug L.A."/>
            <person name="Thomas B.C."/>
            <person name="Sharon I."/>
            <person name="Castelle C.J."/>
            <person name="Singh A."/>
            <person name="Wilkins M.J."/>
            <person name="Williams K.H."/>
            <person name="Banfield J.F."/>
        </authorList>
    </citation>
    <scope>NUCLEOTIDE SEQUENCE [LARGE SCALE GENOMIC DNA]</scope>
</reference>
<protein>
    <submittedName>
        <fullName evidence="2">Uncharacterized protein</fullName>
    </submittedName>
</protein>
<keyword evidence="1" id="KW-1133">Transmembrane helix</keyword>
<evidence type="ECO:0000313" key="3">
    <source>
        <dbReference type="Proteomes" id="UP000034846"/>
    </source>
</evidence>
<feature type="transmembrane region" description="Helical" evidence="1">
    <location>
        <begin position="207"/>
        <end position="228"/>
    </location>
</feature>
<name>A0A0G1ZMK4_9BACT</name>
<sequence>MKSEDYFEHVAGEIRDRDMRSRFLEELQEHWEDVDGPADADPSATLGESALLSHQVNAVVAQRSVGWSIALMLFSCFVTWILGSTISAYIPKFTFSFVSLAELLTFTLWLVVAFALYVTVHHRLAMYPSTAKARAIPCIVAFFAPLGFTMYELVPPLLTGATGYDISYSIRGFASGAALLVMFLLAGEVVRRYLHVTDRIIGSVTRWLPWFVAVYVTIGCAMLIWNNALSDGPGAILAAPFVVPLFVAYLCWALLSTAPMTLLPVMTGFWLVTAAAITLGILVPVGVWIARRRLAFPLRLALGFTLPIFLILPFVPQDVPVNTWQVPVVWSWDSLERSQLNVVYPWAASLMRRNDGMNASYGAEIENGSLRVIQAGGVVVTFEDRTPVVRANKEVVDDAIYNDFPTSGFACDGTLLETIWDTHNDSTSPMGMFGSGCGELTYNGHVIGTIDHALIDLDVSSDGLLAVSINMGSYDPTYVYVLDISQLQ</sequence>
<feature type="transmembrane region" description="Helical" evidence="1">
    <location>
        <begin position="96"/>
        <end position="120"/>
    </location>
</feature>
<dbReference type="EMBL" id="LCRD01000049">
    <property type="protein sequence ID" value="KKW29327.1"/>
    <property type="molecule type" value="Genomic_DNA"/>
</dbReference>
<feature type="transmembrane region" description="Helical" evidence="1">
    <location>
        <begin position="69"/>
        <end position="90"/>
    </location>
</feature>
<organism evidence="2 3">
    <name type="scientific">Candidatus Uhrbacteria bacterium GW2011_GWD2_52_7</name>
    <dbReference type="NCBI Taxonomy" id="1618989"/>
    <lineage>
        <taxon>Bacteria</taxon>
        <taxon>Candidatus Uhriibacteriota</taxon>
    </lineage>
</organism>
<dbReference type="AlphaFoldDB" id="A0A0G1ZMK4"/>
<accession>A0A0G1ZMK4</accession>
<keyword evidence="1" id="KW-0812">Transmembrane</keyword>
<keyword evidence="1" id="KW-0472">Membrane</keyword>